<comment type="caution">
    <text evidence="4">The sequence shown here is derived from an EMBL/GenBank/DDBJ whole genome shotgun (WGS) entry which is preliminary data.</text>
</comment>
<dbReference type="Pfam" id="PF13649">
    <property type="entry name" value="Methyltransf_25"/>
    <property type="match status" value="1"/>
</dbReference>
<reference evidence="5" key="1">
    <citation type="journal article" date="2021" name="ISME J.">
        <title>Evolutionary origin and ecological implication of a unique nif island in free-living Bradyrhizobium lineages.</title>
        <authorList>
            <person name="Tao J."/>
        </authorList>
    </citation>
    <scope>NUCLEOTIDE SEQUENCE [LARGE SCALE GENOMIC DNA]</scope>
    <source>
        <strain evidence="5">SZCCT0434</strain>
    </source>
</reference>
<keyword evidence="4" id="KW-0489">Methyltransferase</keyword>
<keyword evidence="4" id="KW-0808">Transferase</keyword>
<feature type="domain" description="Methyltransferase regulatory" evidence="1">
    <location>
        <begin position="212"/>
        <end position="294"/>
    </location>
</feature>
<protein>
    <submittedName>
        <fullName evidence="4">Class I SAM-dependent methyltransferase</fullName>
    </submittedName>
</protein>
<dbReference type="InterPro" id="IPR041698">
    <property type="entry name" value="Methyltransf_25"/>
</dbReference>
<dbReference type="RefSeq" id="WP_212397253.1">
    <property type="nucleotide sequence ID" value="NZ_JAFCJH010000038.1"/>
</dbReference>
<keyword evidence="5" id="KW-1185">Reference proteome</keyword>
<evidence type="ECO:0000259" key="1">
    <source>
        <dbReference type="Pfam" id="PF10119"/>
    </source>
</evidence>
<gene>
    <name evidence="4" type="ORF">JQ615_28675</name>
</gene>
<dbReference type="Pfam" id="PF10119">
    <property type="entry name" value="MethyTransf_Reg"/>
    <property type="match status" value="1"/>
</dbReference>
<dbReference type="PANTHER" id="PTHR43667:SF2">
    <property type="entry name" value="FATTY ACID C-METHYL TRANSFERASE"/>
    <property type="match status" value="1"/>
</dbReference>
<dbReference type="InterPro" id="IPR048976">
    <property type="entry name" value="WHD_PKMT"/>
</dbReference>
<dbReference type="EMBL" id="JAFCJH010000038">
    <property type="protein sequence ID" value="MBR0799368.1"/>
    <property type="molecule type" value="Genomic_DNA"/>
</dbReference>
<dbReference type="PANTHER" id="PTHR43667">
    <property type="entry name" value="CYCLOPROPANE-FATTY-ACYL-PHOSPHOLIPID SYNTHASE"/>
    <property type="match status" value="1"/>
</dbReference>
<dbReference type="InterPro" id="IPR018773">
    <property type="entry name" value="MeTrfase_reg_dom_prd"/>
</dbReference>
<evidence type="ECO:0000313" key="5">
    <source>
        <dbReference type="Proteomes" id="UP001315278"/>
    </source>
</evidence>
<dbReference type="InterPro" id="IPR029063">
    <property type="entry name" value="SAM-dependent_MTases_sf"/>
</dbReference>
<organism evidence="4 5">
    <name type="scientific">Bradyrhizobium jicamae</name>
    <dbReference type="NCBI Taxonomy" id="280332"/>
    <lineage>
        <taxon>Bacteria</taxon>
        <taxon>Pseudomonadati</taxon>
        <taxon>Pseudomonadota</taxon>
        <taxon>Alphaproteobacteria</taxon>
        <taxon>Hyphomicrobiales</taxon>
        <taxon>Nitrobacteraceae</taxon>
        <taxon>Bradyrhizobium</taxon>
    </lineage>
</organism>
<dbReference type="GO" id="GO:0032259">
    <property type="term" value="P:methylation"/>
    <property type="evidence" value="ECO:0007669"/>
    <property type="project" value="UniProtKB-KW"/>
</dbReference>
<feature type="domain" description="PKMT C-terminal winged helix" evidence="3">
    <location>
        <begin position="405"/>
        <end position="462"/>
    </location>
</feature>
<evidence type="ECO:0000259" key="3">
    <source>
        <dbReference type="Pfam" id="PF21782"/>
    </source>
</evidence>
<name>A0ABS5FRC9_9BRAD</name>
<dbReference type="CDD" id="cd02440">
    <property type="entry name" value="AdoMet_MTases"/>
    <property type="match status" value="1"/>
</dbReference>
<dbReference type="InterPro" id="IPR050723">
    <property type="entry name" value="CFA/CMAS"/>
</dbReference>
<dbReference type="Proteomes" id="UP001315278">
    <property type="component" value="Unassembled WGS sequence"/>
</dbReference>
<evidence type="ECO:0000259" key="2">
    <source>
        <dbReference type="Pfam" id="PF13649"/>
    </source>
</evidence>
<accession>A0ABS5FRC9</accession>
<proteinExistence type="predicted"/>
<feature type="domain" description="Methyltransferase" evidence="2">
    <location>
        <begin position="42"/>
        <end position="139"/>
    </location>
</feature>
<dbReference type="GO" id="GO:0008168">
    <property type="term" value="F:methyltransferase activity"/>
    <property type="evidence" value="ECO:0007669"/>
    <property type="project" value="UniProtKB-KW"/>
</dbReference>
<dbReference type="SUPFAM" id="SSF53335">
    <property type="entry name" value="S-adenosyl-L-methionine-dependent methyltransferases"/>
    <property type="match status" value="1"/>
</dbReference>
<evidence type="ECO:0000313" key="4">
    <source>
        <dbReference type="EMBL" id="MBR0799368.1"/>
    </source>
</evidence>
<dbReference type="Gene3D" id="3.40.50.150">
    <property type="entry name" value="Vaccinia Virus protein VP39"/>
    <property type="match status" value="1"/>
</dbReference>
<dbReference type="Pfam" id="PF21782">
    <property type="entry name" value="WHD_PKMT"/>
    <property type="match status" value="1"/>
</dbReference>
<sequence>MVDSYEQVPYPGTHQSTSHPARMSALACLYGRRFPSVSRCRVLELGCGDGTNLLSMAATAPNSQLVGIDLAEGAIAEGRATAIAAGLTNVEFMVMDIKAVPPSLGEFDYIVAHGVYAWVAPTVREALMGLIGRALTPDGLAFVSYNTMPACRVRQIVRDILQDHIRTAANPADMVTAAEECLKFYTGVWSEFSPLPNALRDHVLQTLQRPPEVIFHDEMAEFFEPQFVSDVAAHAAVHGLQYLCDTNPSLNHEAFFPSSNQKSLRERAKGDWIRYEQLHDYVSLVQFRRTILCRSEGNIDRRADWTRLRQLHAQGLFDRAEAEESDSRAFVFRTRQSQGGGGQLSTNDPKLAALIACISEHHPGSLPLADASTGPEVGEAILRLFLADMLSLQTEPLPFARRISERPLASGLARAQASRGHKRLSSLHHSAVEIDDPESRHFITLLDGTRSRQDLATEMAQHTGIPIATVSARLDDSLAGLARAALLAS</sequence>